<accession>A0AAW2YD55</accession>
<dbReference type="Gene3D" id="3.40.50.300">
    <property type="entry name" value="P-loop containing nucleotide triphosphate hydrolases"/>
    <property type="match status" value="1"/>
</dbReference>
<dbReference type="Gene3D" id="1.10.8.430">
    <property type="entry name" value="Helical domain of apoptotic protease-activating factors"/>
    <property type="match status" value="1"/>
</dbReference>
<dbReference type="Gene3D" id="1.20.5.4130">
    <property type="match status" value="1"/>
</dbReference>
<dbReference type="InterPro" id="IPR027417">
    <property type="entry name" value="P-loop_NTPase"/>
</dbReference>
<proteinExistence type="predicted"/>
<comment type="caution">
    <text evidence="3">The sequence shown here is derived from an EMBL/GenBank/DDBJ whole genome shotgun (WGS) entry which is preliminary data.</text>
</comment>
<evidence type="ECO:0000256" key="1">
    <source>
        <dbReference type="ARBA" id="ARBA00022614"/>
    </source>
</evidence>
<dbReference type="InterPro" id="IPR002182">
    <property type="entry name" value="NB-ARC"/>
</dbReference>
<gene>
    <name evidence="3" type="ORF">Slati_0273200</name>
</gene>
<reference evidence="3" key="2">
    <citation type="journal article" date="2024" name="Plant">
        <title>Genomic evolution and insights into agronomic trait innovations of Sesamum species.</title>
        <authorList>
            <person name="Miao H."/>
            <person name="Wang L."/>
            <person name="Qu L."/>
            <person name="Liu H."/>
            <person name="Sun Y."/>
            <person name="Le M."/>
            <person name="Wang Q."/>
            <person name="Wei S."/>
            <person name="Zheng Y."/>
            <person name="Lin W."/>
            <person name="Duan Y."/>
            <person name="Cao H."/>
            <person name="Xiong S."/>
            <person name="Wang X."/>
            <person name="Wei L."/>
            <person name="Li C."/>
            <person name="Ma Q."/>
            <person name="Ju M."/>
            <person name="Zhao R."/>
            <person name="Li G."/>
            <person name="Mu C."/>
            <person name="Tian Q."/>
            <person name="Mei H."/>
            <person name="Zhang T."/>
            <person name="Gao T."/>
            <person name="Zhang H."/>
        </authorList>
    </citation>
    <scope>NUCLEOTIDE SEQUENCE</scope>
    <source>
        <strain evidence="3">KEN1</strain>
    </source>
</reference>
<evidence type="ECO:0000259" key="2">
    <source>
        <dbReference type="Pfam" id="PF00931"/>
    </source>
</evidence>
<dbReference type="PANTHER" id="PTHR23155">
    <property type="entry name" value="DISEASE RESISTANCE PROTEIN RP"/>
    <property type="match status" value="1"/>
</dbReference>
<dbReference type="GO" id="GO:0098542">
    <property type="term" value="P:defense response to other organism"/>
    <property type="evidence" value="ECO:0007669"/>
    <property type="project" value="TreeGrafter"/>
</dbReference>
<dbReference type="AlphaFoldDB" id="A0AAW2YD55"/>
<reference evidence="3" key="1">
    <citation type="submission" date="2020-06" db="EMBL/GenBank/DDBJ databases">
        <authorList>
            <person name="Li T."/>
            <person name="Hu X."/>
            <person name="Zhang T."/>
            <person name="Song X."/>
            <person name="Zhang H."/>
            <person name="Dai N."/>
            <person name="Sheng W."/>
            <person name="Hou X."/>
            <person name="Wei L."/>
        </authorList>
    </citation>
    <scope>NUCLEOTIDE SEQUENCE</scope>
    <source>
        <strain evidence="3">KEN1</strain>
        <tissue evidence="3">Leaf</tissue>
    </source>
</reference>
<dbReference type="InterPro" id="IPR042197">
    <property type="entry name" value="Apaf_helical"/>
</dbReference>
<protein>
    <submittedName>
        <fullName evidence="3">Late blight resistance proteinR1A-10</fullName>
    </submittedName>
</protein>
<organism evidence="3">
    <name type="scientific">Sesamum latifolium</name>
    <dbReference type="NCBI Taxonomy" id="2727402"/>
    <lineage>
        <taxon>Eukaryota</taxon>
        <taxon>Viridiplantae</taxon>
        <taxon>Streptophyta</taxon>
        <taxon>Embryophyta</taxon>
        <taxon>Tracheophyta</taxon>
        <taxon>Spermatophyta</taxon>
        <taxon>Magnoliopsida</taxon>
        <taxon>eudicotyledons</taxon>
        <taxon>Gunneridae</taxon>
        <taxon>Pentapetalae</taxon>
        <taxon>asterids</taxon>
        <taxon>lamiids</taxon>
        <taxon>Lamiales</taxon>
        <taxon>Pedaliaceae</taxon>
        <taxon>Sesamum</taxon>
    </lineage>
</organism>
<dbReference type="PANTHER" id="PTHR23155:SF1152">
    <property type="entry name" value="AAA+ ATPASE DOMAIN-CONTAINING PROTEIN"/>
    <property type="match status" value="1"/>
</dbReference>
<feature type="domain" description="NB-ARC" evidence="2">
    <location>
        <begin position="223"/>
        <end position="325"/>
    </location>
</feature>
<keyword evidence="1" id="KW-0433">Leucine-rich repeat</keyword>
<dbReference type="Pfam" id="PF00931">
    <property type="entry name" value="NB-ARC"/>
    <property type="match status" value="1"/>
</dbReference>
<evidence type="ECO:0000313" key="3">
    <source>
        <dbReference type="EMBL" id="KAL0463856.1"/>
    </source>
</evidence>
<sequence>MACYADLASVVQLLEDISRHDQYPGFLVRKKQIIEALHENFCVLKAFLEDYPPRGEYFGESAADFLERRIRAVVYQVEDIIIQADLEDPSHGKRGSRQLISAFMKLMICSRRQPERCDDDRVQSVGNAYPDLENVKEEVDSIVEDVMRIKNSYTAEVHLRVEPYSPASGGSSKAPGGRSTNMVGFDEYLTTIKDQVCGASSKLQVISIVGMGGMDYNVQKVYWSILDSMNITIKGADEEIIKGQIYKNLKRRRYLIIMDDVWDTKVLDDVKRIFPDDDNGSRIVLTTRLRNVATYADPFGFVHQMQFLDEENSWILLRDKVFGQECCPHKLEGIGRSIAKNCRGLPLALALVGGHLFEVERTPEVWEKIASSVTSVAATNDEHYSNILSLSYNYLPHHLKACFLYMGGFPKIMKSLPPNSSSYGWPRDF</sequence>
<dbReference type="EMBL" id="JACGWN010000001">
    <property type="protein sequence ID" value="KAL0463856.1"/>
    <property type="molecule type" value="Genomic_DNA"/>
</dbReference>
<dbReference type="GO" id="GO:0005737">
    <property type="term" value="C:cytoplasm"/>
    <property type="evidence" value="ECO:0007669"/>
    <property type="project" value="UniProtKB-SubCell"/>
</dbReference>
<dbReference type="InterPro" id="IPR044974">
    <property type="entry name" value="Disease_R_plants"/>
</dbReference>
<dbReference type="GO" id="GO:0043531">
    <property type="term" value="F:ADP binding"/>
    <property type="evidence" value="ECO:0007669"/>
    <property type="project" value="InterPro"/>
</dbReference>
<dbReference type="SUPFAM" id="SSF52540">
    <property type="entry name" value="P-loop containing nucleoside triphosphate hydrolases"/>
    <property type="match status" value="1"/>
</dbReference>
<name>A0AAW2YD55_9LAMI</name>